<evidence type="ECO:0000313" key="12">
    <source>
        <dbReference type="Proteomes" id="UP000663870"/>
    </source>
</evidence>
<dbReference type="InterPro" id="IPR003595">
    <property type="entry name" value="Tyr_Pase_cat"/>
</dbReference>
<dbReference type="PROSITE" id="PS50055">
    <property type="entry name" value="TYR_PHOSPHATASE_PTP"/>
    <property type="match status" value="1"/>
</dbReference>
<dbReference type="InterPro" id="IPR035963">
    <property type="entry name" value="FERM_2"/>
</dbReference>
<dbReference type="InterPro" id="IPR019749">
    <property type="entry name" value="Band_41_domain"/>
</dbReference>
<dbReference type="Gene3D" id="3.90.190.10">
    <property type="entry name" value="Protein tyrosine phosphatase superfamily"/>
    <property type="match status" value="1"/>
</dbReference>
<dbReference type="PROSITE" id="PS00383">
    <property type="entry name" value="TYR_PHOSPHATASE_1"/>
    <property type="match status" value="1"/>
</dbReference>
<organism evidence="9 11">
    <name type="scientific">Rotaria sordida</name>
    <dbReference type="NCBI Taxonomy" id="392033"/>
    <lineage>
        <taxon>Eukaryota</taxon>
        <taxon>Metazoa</taxon>
        <taxon>Spiralia</taxon>
        <taxon>Gnathifera</taxon>
        <taxon>Rotifera</taxon>
        <taxon>Eurotatoria</taxon>
        <taxon>Bdelloidea</taxon>
        <taxon>Philodinida</taxon>
        <taxon>Philodinidae</taxon>
        <taxon>Rotaria</taxon>
    </lineage>
</organism>
<keyword evidence="12" id="KW-1185">Reference proteome</keyword>
<evidence type="ECO:0000259" key="7">
    <source>
        <dbReference type="PROSITE" id="PS50056"/>
    </source>
</evidence>
<evidence type="ECO:0000259" key="6">
    <source>
        <dbReference type="PROSITE" id="PS50055"/>
    </source>
</evidence>
<protein>
    <submittedName>
        <fullName evidence="9">Uncharacterized protein</fullName>
    </submittedName>
</protein>
<dbReference type="InterPro" id="IPR000242">
    <property type="entry name" value="PTP_cat"/>
</dbReference>
<gene>
    <name evidence="10" type="ORF">JXQ802_LOCUS25030</name>
    <name evidence="9" type="ORF">PYM288_LOCUS17076</name>
</gene>
<evidence type="ECO:0000259" key="8">
    <source>
        <dbReference type="PROSITE" id="PS50057"/>
    </source>
</evidence>
<evidence type="ECO:0000256" key="1">
    <source>
        <dbReference type="ARBA" id="ARBA00004245"/>
    </source>
</evidence>
<dbReference type="SUPFAM" id="SSF52799">
    <property type="entry name" value="(Phosphotyrosine protein) phosphatases II"/>
    <property type="match status" value="1"/>
</dbReference>
<dbReference type="Proteomes" id="UP000663870">
    <property type="component" value="Unassembled WGS sequence"/>
</dbReference>
<dbReference type="EMBL" id="CAJNOL010000830">
    <property type="protein sequence ID" value="CAF1212830.1"/>
    <property type="molecule type" value="Genomic_DNA"/>
</dbReference>
<dbReference type="Proteomes" id="UP000663854">
    <property type="component" value="Unassembled WGS sequence"/>
</dbReference>
<dbReference type="PANTHER" id="PTHR45706">
    <property type="entry name" value="TYROSINE-PROTEIN PHOSPHATASE"/>
    <property type="match status" value="1"/>
</dbReference>
<evidence type="ECO:0000313" key="11">
    <source>
        <dbReference type="Proteomes" id="UP000663854"/>
    </source>
</evidence>
<comment type="similarity">
    <text evidence="2">Belongs to the protein-tyrosine phosphatase family. Non-receptor class subfamily.</text>
</comment>
<dbReference type="InterPro" id="IPR029071">
    <property type="entry name" value="Ubiquitin-like_domsf"/>
</dbReference>
<name>A0A814KA05_9BILA</name>
<dbReference type="Pfam" id="PF00102">
    <property type="entry name" value="Y_phosphatase"/>
    <property type="match status" value="1"/>
</dbReference>
<dbReference type="InterPro" id="IPR000299">
    <property type="entry name" value="FERM_domain"/>
</dbReference>
<dbReference type="PROSITE" id="PS50057">
    <property type="entry name" value="FERM_3"/>
    <property type="match status" value="1"/>
</dbReference>
<keyword evidence="3" id="KW-0963">Cytoplasm</keyword>
<comment type="caution">
    <text evidence="9">The sequence shown here is derived from an EMBL/GenBank/DDBJ whole genome shotgun (WGS) entry which is preliminary data.</text>
</comment>
<dbReference type="InterPro" id="IPR016130">
    <property type="entry name" value="Tyr_Pase_AS"/>
</dbReference>
<dbReference type="GO" id="GO:0004725">
    <property type="term" value="F:protein tyrosine phosphatase activity"/>
    <property type="evidence" value="ECO:0007669"/>
    <property type="project" value="InterPro"/>
</dbReference>
<evidence type="ECO:0000256" key="4">
    <source>
        <dbReference type="ARBA" id="ARBA00023212"/>
    </source>
</evidence>
<dbReference type="PANTHER" id="PTHR45706:SF1">
    <property type="entry name" value="PEZ, ISOFORM A"/>
    <property type="match status" value="1"/>
</dbReference>
<dbReference type="GO" id="GO:0005856">
    <property type="term" value="C:cytoskeleton"/>
    <property type="evidence" value="ECO:0007669"/>
    <property type="project" value="UniProtKB-SubCell"/>
</dbReference>
<dbReference type="Pfam" id="PF00373">
    <property type="entry name" value="FERM_M"/>
    <property type="match status" value="1"/>
</dbReference>
<sequence length="773" mass="89618">MPSIFGKSHLYRYDIQGGAKSHYLVFVHLPCLQTHLKHLYHLSLLPFIEYEQQTIECLMNYNSLTRDCINYILQRLHIHDRTISNCFGLSYFNKINKQCYWLDPDISMKQQIPKSELKPNLTFTILLYPPVPYAITDEKARLILYQQIFCNFISSIYTIPINLVETLSAYFLRGCFENKFNADKNHDILQLIIAAVGLSEEKTDRIKEKIIELYRDLNDIDLRSAQNQFVHQISQINTYGMIHFEIKNALNEATCLGLNHHGIHSRSLLRNEFKLEACWHNVISILSNKQHSTNYNRYCLRLFLLFSHHFSKFIPNEIENIPKLNTFPIKKQCLVHGASVPDLRSDGESLSNDCTSPSASSSTRSSNNSSNIWTGSLPNLTIELTTRQQTNDIFKKKNDPYATFSDNLNHIDEQETISSIPKKEVALRHSLPVPYQSQSPMNNKDSLLQSPLNISTITTNSRSLLNSRTYLSSTSVPLEVDTISVHDDDAPTDIWLADFESKLFNNIVYDEFDSIPLARINSSIQDGRLTENTRRNRYVDVIPYDDTRVRLIPTKDNLHGYINASHVKIRIENTIYSYIAAESPLPLTVYDFWRMISGSNIHVIVMLIGNDPQLCANYFPRNKNEKCRTDEFEIELISEQNRQDYHIRHLRMKFINGQRIRTIIHLQYIAWDDAQLPLDTKSFIDFINVANSFRRHYGETNPCLVHCTAGIGRTGIFILIHVMIQCITFNKKVSVASVLKVMREHRMSLVDRTYSYVFVYRCLIDYLKTSRLI</sequence>
<reference evidence="9" key="1">
    <citation type="submission" date="2021-02" db="EMBL/GenBank/DDBJ databases">
        <authorList>
            <person name="Nowell W R."/>
        </authorList>
    </citation>
    <scope>NUCLEOTIDE SEQUENCE</scope>
</reference>
<dbReference type="SMART" id="SM00295">
    <property type="entry name" value="B41"/>
    <property type="match status" value="1"/>
</dbReference>
<dbReference type="EMBL" id="CAJNOH010000468">
    <property type="protein sequence ID" value="CAF1049645.1"/>
    <property type="molecule type" value="Genomic_DNA"/>
</dbReference>
<evidence type="ECO:0000256" key="5">
    <source>
        <dbReference type="SAM" id="MobiDB-lite"/>
    </source>
</evidence>
<accession>A0A814KA05</accession>
<dbReference type="Gene3D" id="3.10.20.90">
    <property type="entry name" value="Phosphatidylinositol 3-kinase Catalytic Subunit, Chain A, domain 1"/>
    <property type="match status" value="1"/>
</dbReference>
<dbReference type="InterPro" id="IPR029021">
    <property type="entry name" value="Prot-tyrosine_phosphatase-like"/>
</dbReference>
<comment type="subcellular location">
    <subcellularLocation>
        <location evidence="1">Cytoplasm</location>
        <location evidence="1">Cytoskeleton</location>
    </subcellularLocation>
</comment>
<dbReference type="PRINTS" id="PR00700">
    <property type="entry name" value="PRTYPHPHTASE"/>
</dbReference>
<dbReference type="InterPro" id="IPR000387">
    <property type="entry name" value="Tyr_Pase_dom"/>
</dbReference>
<feature type="compositionally biased region" description="Low complexity" evidence="5">
    <location>
        <begin position="351"/>
        <end position="370"/>
    </location>
</feature>
<dbReference type="InterPro" id="IPR019748">
    <property type="entry name" value="FERM_central"/>
</dbReference>
<evidence type="ECO:0000313" key="9">
    <source>
        <dbReference type="EMBL" id="CAF1049645.1"/>
    </source>
</evidence>
<feature type="domain" description="FERM" evidence="8">
    <location>
        <begin position="43"/>
        <end position="332"/>
    </location>
</feature>
<feature type="domain" description="Tyrosine-protein phosphatase" evidence="6">
    <location>
        <begin position="508"/>
        <end position="766"/>
    </location>
</feature>
<dbReference type="SMART" id="SM00194">
    <property type="entry name" value="PTPc"/>
    <property type="match status" value="1"/>
</dbReference>
<keyword evidence="4" id="KW-0206">Cytoskeleton</keyword>
<evidence type="ECO:0000256" key="3">
    <source>
        <dbReference type="ARBA" id="ARBA00022490"/>
    </source>
</evidence>
<proteinExistence type="inferred from homology"/>
<dbReference type="PROSITE" id="PS50056">
    <property type="entry name" value="TYR_PHOSPHATASE_2"/>
    <property type="match status" value="1"/>
</dbReference>
<dbReference type="SUPFAM" id="SSF47031">
    <property type="entry name" value="Second domain of FERM"/>
    <property type="match status" value="1"/>
</dbReference>
<dbReference type="SUPFAM" id="SSF54236">
    <property type="entry name" value="Ubiquitin-like"/>
    <property type="match status" value="1"/>
</dbReference>
<feature type="region of interest" description="Disordered" evidence="5">
    <location>
        <begin position="344"/>
        <end position="370"/>
    </location>
</feature>
<evidence type="ECO:0000256" key="2">
    <source>
        <dbReference type="ARBA" id="ARBA00009649"/>
    </source>
</evidence>
<dbReference type="AlphaFoldDB" id="A0A814KA05"/>
<dbReference type="SMART" id="SM00404">
    <property type="entry name" value="PTPc_motif"/>
    <property type="match status" value="1"/>
</dbReference>
<evidence type="ECO:0000313" key="10">
    <source>
        <dbReference type="EMBL" id="CAF1212830.1"/>
    </source>
</evidence>
<feature type="domain" description="Tyrosine specific protein phosphatases" evidence="7">
    <location>
        <begin position="681"/>
        <end position="757"/>
    </location>
</feature>